<evidence type="ECO:0000256" key="1">
    <source>
        <dbReference type="ARBA" id="ARBA00001974"/>
    </source>
</evidence>
<dbReference type="GO" id="GO:0005886">
    <property type="term" value="C:plasma membrane"/>
    <property type="evidence" value="ECO:0007669"/>
    <property type="project" value="TreeGrafter"/>
</dbReference>
<dbReference type="Pfam" id="PF02771">
    <property type="entry name" value="Acyl-CoA_dh_N"/>
    <property type="match status" value="1"/>
</dbReference>
<keyword evidence="5 6" id="KW-0560">Oxidoreductase</keyword>
<feature type="domain" description="Acyl-CoA oxidase/dehydrogenase middle" evidence="8">
    <location>
        <begin position="129"/>
        <end position="223"/>
    </location>
</feature>
<dbReference type="GO" id="GO:0050660">
    <property type="term" value="F:flavin adenine dinucleotide binding"/>
    <property type="evidence" value="ECO:0007669"/>
    <property type="project" value="InterPro"/>
</dbReference>
<dbReference type="InterPro" id="IPR006091">
    <property type="entry name" value="Acyl-CoA_Oxase/DH_mid-dom"/>
</dbReference>
<comment type="similarity">
    <text evidence="2 6">Belongs to the acyl-CoA dehydrogenase family.</text>
</comment>
<protein>
    <submittedName>
        <fullName evidence="10">Acyl-CoA dehydrogenase</fullName>
    </submittedName>
</protein>
<accession>A0A1H8DDV5</accession>
<proteinExistence type="inferred from homology"/>
<feature type="domain" description="Acyl-CoA dehydrogenase/oxidase N-terminal" evidence="9">
    <location>
        <begin position="7"/>
        <end position="125"/>
    </location>
</feature>
<dbReference type="FunFam" id="2.40.110.10:FF:000011">
    <property type="entry name" value="Acyl-CoA dehydrogenase FadE34"/>
    <property type="match status" value="1"/>
</dbReference>
<dbReference type="Gene3D" id="1.10.540.10">
    <property type="entry name" value="Acyl-CoA dehydrogenase/oxidase, N-terminal domain"/>
    <property type="match status" value="1"/>
</dbReference>
<comment type="cofactor">
    <cofactor evidence="1 6">
        <name>FAD</name>
        <dbReference type="ChEBI" id="CHEBI:57692"/>
    </cofactor>
</comment>
<dbReference type="EMBL" id="FOBW01000008">
    <property type="protein sequence ID" value="SEN04667.1"/>
    <property type="molecule type" value="Genomic_DNA"/>
</dbReference>
<evidence type="ECO:0000256" key="6">
    <source>
        <dbReference type="RuleBase" id="RU362125"/>
    </source>
</evidence>
<dbReference type="InterPro" id="IPR052161">
    <property type="entry name" value="Mycobact_Acyl-CoA_DH"/>
</dbReference>
<evidence type="ECO:0000313" key="11">
    <source>
        <dbReference type="Proteomes" id="UP000198553"/>
    </source>
</evidence>
<dbReference type="OrthoDB" id="2431337at2"/>
<evidence type="ECO:0000259" key="9">
    <source>
        <dbReference type="Pfam" id="PF02771"/>
    </source>
</evidence>
<dbReference type="InterPro" id="IPR046373">
    <property type="entry name" value="Acyl-CoA_Oxase/DH_mid-dom_sf"/>
</dbReference>
<evidence type="ECO:0000256" key="2">
    <source>
        <dbReference type="ARBA" id="ARBA00009347"/>
    </source>
</evidence>
<dbReference type="InterPro" id="IPR009075">
    <property type="entry name" value="AcylCo_DH/oxidase_C"/>
</dbReference>
<dbReference type="InterPro" id="IPR036250">
    <property type="entry name" value="AcylCo_DH-like_C"/>
</dbReference>
<keyword evidence="3 6" id="KW-0285">Flavoprotein</keyword>
<dbReference type="SUPFAM" id="SSF56645">
    <property type="entry name" value="Acyl-CoA dehydrogenase NM domain-like"/>
    <property type="match status" value="1"/>
</dbReference>
<keyword evidence="11" id="KW-1185">Reference proteome</keyword>
<dbReference type="PANTHER" id="PTHR43292:SF4">
    <property type="entry name" value="ACYL-COA DEHYDROGENASE FADE34"/>
    <property type="match status" value="1"/>
</dbReference>
<evidence type="ECO:0000259" key="8">
    <source>
        <dbReference type="Pfam" id="PF02770"/>
    </source>
</evidence>
<dbReference type="STRING" id="930146.SAMN05192533_108157"/>
<dbReference type="Gene3D" id="2.40.110.10">
    <property type="entry name" value="Butyryl-CoA Dehydrogenase, subunit A, domain 2"/>
    <property type="match status" value="1"/>
</dbReference>
<dbReference type="InterPro" id="IPR009100">
    <property type="entry name" value="AcylCoA_DH/oxidase_NM_dom_sf"/>
</dbReference>
<evidence type="ECO:0000256" key="5">
    <source>
        <dbReference type="ARBA" id="ARBA00023002"/>
    </source>
</evidence>
<sequence>MDFSFSKKEEKFRSTLRSWLEENLPEGWLEGKNVITKENAEYWDFLRSWQKTLYEGGYAAIAWPEKYGGRNATLMEEIIYQQEMVRANAPQLINYVGIHMVGPTLIQIGTEEQKEKYIEKILTGEEVWCQGYSEPNAGSDLTAIQTSAVKNGDHWVINGQKVWTSFGHVADKCFLLARTSSSTEKKHKGITVFLVDMHQEGVETRPIIQMDGEHDFNEVYLNDAIASDADIIGEVDEGWKVMIALLMHERTGIGGQLFTLEQQFKDLVKMTNEVEEDGKPLIKDPFVRQKMVDLYTRSRGSLLNYYRNLTTTLKRGYPGAEGSMDKLLVSELTKEVFSYAVSLQNHQGVLWKEDALVDTYWQDKFLHSFGMTIGGGTSEVQKNTIAERILGLPKDLGR</sequence>
<evidence type="ECO:0000256" key="3">
    <source>
        <dbReference type="ARBA" id="ARBA00022630"/>
    </source>
</evidence>
<dbReference type="InterPro" id="IPR037069">
    <property type="entry name" value="AcylCoA_DH/ox_N_sf"/>
</dbReference>
<dbReference type="Pfam" id="PF02770">
    <property type="entry name" value="Acyl-CoA_dh_M"/>
    <property type="match status" value="1"/>
</dbReference>
<dbReference type="RefSeq" id="WP_090746059.1">
    <property type="nucleotide sequence ID" value="NZ_FOBW01000008.1"/>
</dbReference>
<dbReference type="Proteomes" id="UP000198553">
    <property type="component" value="Unassembled WGS sequence"/>
</dbReference>
<dbReference type="GO" id="GO:0016627">
    <property type="term" value="F:oxidoreductase activity, acting on the CH-CH group of donors"/>
    <property type="evidence" value="ECO:0007669"/>
    <property type="project" value="InterPro"/>
</dbReference>
<dbReference type="PANTHER" id="PTHR43292">
    <property type="entry name" value="ACYL-COA DEHYDROGENASE"/>
    <property type="match status" value="1"/>
</dbReference>
<organism evidence="10 11">
    <name type="scientific">Mesobacillus persicus</name>
    <dbReference type="NCBI Taxonomy" id="930146"/>
    <lineage>
        <taxon>Bacteria</taxon>
        <taxon>Bacillati</taxon>
        <taxon>Bacillota</taxon>
        <taxon>Bacilli</taxon>
        <taxon>Bacillales</taxon>
        <taxon>Bacillaceae</taxon>
        <taxon>Mesobacillus</taxon>
    </lineage>
</organism>
<dbReference type="Pfam" id="PF00441">
    <property type="entry name" value="Acyl-CoA_dh_1"/>
    <property type="match status" value="1"/>
</dbReference>
<name>A0A1H8DDV5_9BACI</name>
<evidence type="ECO:0000313" key="10">
    <source>
        <dbReference type="EMBL" id="SEN04667.1"/>
    </source>
</evidence>
<evidence type="ECO:0000256" key="4">
    <source>
        <dbReference type="ARBA" id="ARBA00022827"/>
    </source>
</evidence>
<dbReference type="AlphaFoldDB" id="A0A1H8DDV5"/>
<keyword evidence="4 6" id="KW-0274">FAD</keyword>
<gene>
    <name evidence="10" type="ORF">SAMN05192533_108157</name>
</gene>
<dbReference type="InterPro" id="IPR013786">
    <property type="entry name" value="AcylCoA_DH/ox_N"/>
</dbReference>
<reference evidence="11" key="1">
    <citation type="submission" date="2016-10" db="EMBL/GenBank/DDBJ databases">
        <authorList>
            <person name="Varghese N."/>
            <person name="Submissions S."/>
        </authorList>
    </citation>
    <scope>NUCLEOTIDE SEQUENCE [LARGE SCALE GENOMIC DNA]</scope>
    <source>
        <strain evidence="11">B48,IBRC-M 10115,DSM 25386,CECT 8001</strain>
    </source>
</reference>
<dbReference type="SUPFAM" id="SSF47203">
    <property type="entry name" value="Acyl-CoA dehydrogenase C-terminal domain-like"/>
    <property type="match status" value="1"/>
</dbReference>
<evidence type="ECO:0000259" key="7">
    <source>
        <dbReference type="Pfam" id="PF00441"/>
    </source>
</evidence>
<dbReference type="Gene3D" id="1.20.140.10">
    <property type="entry name" value="Butyryl-CoA Dehydrogenase, subunit A, domain 3"/>
    <property type="match status" value="1"/>
</dbReference>
<feature type="domain" description="Acyl-CoA dehydrogenase/oxidase C-terminal" evidence="7">
    <location>
        <begin position="236"/>
        <end position="390"/>
    </location>
</feature>